<dbReference type="InterPro" id="IPR001533">
    <property type="entry name" value="Pterin_deHydtase"/>
</dbReference>
<evidence type="ECO:0000313" key="6">
    <source>
        <dbReference type="Proteomes" id="UP000053558"/>
    </source>
</evidence>
<dbReference type="GO" id="GO:0006729">
    <property type="term" value="P:tetrahydrobiopterin biosynthetic process"/>
    <property type="evidence" value="ECO:0007669"/>
    <property type="project" value="InterPro"/>
</dbReference>
<evidence type="ECO:0000256" key="1">
    <source>
        <dbReference type="ARBA" id="ARBA00001554"/>
    </source>
</evidence>
<organism evidence="5 6">
    <name type="scientific">Coniophora puteana (strain RWD-64-598)</name>
    <name type="common">Brown rot fungus</name>
    <dbReference type="NCBI Taxonomy" id="741705"/>
    <lineage>
        <taxon>Eukaryota</taxon>
        <taxon>Fungi</taxon>
        <taxon>Dikarya</taxon>
        <taxon>Basidiomycota</taxon>
        <taxon>Agaricomycotina</taxon>
        <taxon>Agaricomycetes</taxon>
        <taxon>Agaricomycetidae</taxon>
        <taxon>Boletales</taxon>
        <taxon>Coniophorineae</taxon>
        <taxon>Coniophoraceae</taxon>
        <taxon>Coniophora</taxon>
    </lineage>
</organism>
<sequence>MADLETKKDIITRVEISPQLYYNLSFSPGDTTTSDALTYPLPRQDELPKLPALPESWRYAPHLSSTDLDVYGRPLISRGWRVIPAGESSETGLTLAIASEYQFSRYKTAREFLNLLCDMSSEEKHHARITLDHKTVSVQLQTHTAHIASTDNADNRVVYKVSGLTARDIRWAIRCEQVRTNMVDMATVQISQEELIRTQRHSMKCLLWRYGGKTELITS</sequence>
<dbReference type="GO" id="GO:0008124">
    <property type="term" value="F:4-alpha-hydroxytetrahydrobiopterin dehydratase activity"/>
    <property type="evidence" value="ECO:0007669"/>
    <property type="project" value="UniProtKB-EC"/>
</dbReference>
<comment type="similarity">
    <text evidence="2">Belongs to the pterin-4-alpha-carbinolamine dehydratase family.</text>
</comment>
<dbReference type="AlphaFoldDB" id="A0A5M3MVM9"/>
<dbReference type="GeneID" id="19210194"/>
<evidence type="ECO:0000256" key="3">
    <source>
        <dbReference type="ARBA" id="ARBA00013252"/>
    </source>
</evidence>
<dbReference type="InterPro" id="IPR036428">
    <property type="entry name" value="PCD_sf"/>
</dbReference>
<reference evidence="6" key="1">
    <citation type="journal article" date="2012" name="Science">
        <title>The Paleozoic origin of enzymatic lignin decomposition reconstructed from 31 fungal genomes.</title>
        <authorList>
            <person name="Floudas D."/>
            <person name="Binder M."/>
            <person name="Riley R."/>
            <person name="Barry K."/>
            <person name="Blanchette R.A."/>
            <person name="Henrissat B."/>
            <person name="Martinez A.T."/>
            <person name="Otillar R."/>
            <person name="Spatafora J.W."/>
            <person name="Yadav J.S."/>
            <person name="Aerts A."/>
            <person name="Benoit I."/>
            <person name="Boyd A."/>
            <person name="Carlson A."/>
            <person name="Copeland A."/>
            <person name="Coutinho P.M."/>
            <person name="de Vries R.P."/>
            <person name="Ferreira P."/>
            <person name="Findley K."/>
            <person name="Foster B."/>
            <person name="Gaskell J."/>
            <person name="Glotzer D."/>
            <person name="Gorecki P."/>
            <person name="Heitman J."/>
            <person name="Hesse C."/>
            <person name="Hori C."/>
            <person name="Igarashi K."/>
            <person name="Jurgens J.A."/>
            <person name="Kallen N."/>
            <person name="Kersten P."/>
            <person name="Kohler A."/>
            <person name="Kuees U."/>
            <person name="Kumar T.K.A."/>
            <person name="Kuo A."/>
            <person name="LaButti K."/>
            <person name="Larrondo L.F."/>
            <person name="Lindquist E."/>
            <person name="Ling A."/>
            <person name="Lombard V."/>
            <person name="Lucas S."/>
            <person name="Lundell T."/>
            <person name="Martin R."/>
            <person name="McLaughlin D.J."/>
            <person name="Morgenstern I."/>
            <person name="Morin E."/>
            <person name="Murat C."/>
            <person name="Nagy L.G."/>
            <person name="Nolan M."/>
            <person name="Ohm R.A."/>
            <person name="Patyshakuliyeva A."/>
            <person name="Rokas A."/>
            <person name="Ruiz-Duenas F.J."/>
            <person name="Sabat G."/>
            <person name="Salamov A."/>
            <person name="Samejima M."/>
            <person name="Schmutz J."/>
            <person name="Slot J.C."/>
            <person name="St John F."/>
            <person name="Stenlid J."/>
            <person name="Sun H."/>
            <person name="Sun S."/>
            <person name="Syed K."/>
            <person name="Tsang A."/>
            <person name="Wiebenga A."/>
            <person name="Young D."/>
            <person name="Pisabarro A."/>
            <person name="Eastwood D.C."/>
            <person name="Martin F."/>
            <person name="Cullen D."/>
            <person name="Grigoriev I.V."/>
            <person name="Hibbett D.S."/>
        </authorList>
    </citation>
    <scope>NUCLEOTIDE SEQUENCE [LARGE SCALE GENOMIC DNA]</scope>
    <source>
        <strain evidence="6">RWD-64-598 SS2</strain>
    </source>
</reference>
<accession>A0A5M3MVM9</accession>
<dbReference type="Proteomes" id="UP000053558">
    <property type="component" value="Unassembled WGS sequence"/>
</dbReference>
<dbReference type="EMBL" id="JH711576">
    <property type="protein sequence ID" value="EIW83100.1"/>
    <property type="molecule type" value="Genomic_DNA"/>
</dbReference>
<dbReference type="EC" id="4.2.1.96" evidence="3"/>
<evidence type="ECO:0000313" key="5">
    <source>
        <dbReference type="EMBL" id="EIW83100.1"/>
    </source>
</evidence>
<dbReference type="OrthoDB" id="3263285at2759"/>
<comment type="catalytic activity">
    <reaction evidence="1">
        <text>(4aS,6R)-4a-hydroxy-L-erythro-5,6,7,8-tetrahydrobiopterin = (6R)-L-erythro-6,7-dihydrobiopterin + H2O</text>
        <dbReference type="Rhea" id="RHEA:11920"/>
        <dbReference type="ChEBI" id="CHEBI:15377"/>
        <dbReference type="ChEBI" id="CHEBI:15642"/>
        <dbReference type="ChEBI" id="CHEBI:43120"/>
        <dbReference type="EC" id="4.2.1.96"/>
    </reaction>
</comment>
<evidence type="ECO:0000256" key="2">
    <source>
        <dbReference type="ARBA" id="ARBA00006472"/>
    </source>
</evidence>
<evidence type="ECO:0000256" key="4">
    <source>
        <dbReference type="ARBA" id="ARBA00023239"/>
    </source>
</evidence>
<comment type="caution">
    <text evidence="5">The sequence shown here is derived from an EMBL/GenBank/DDBJ whole genome shotgun (WGS) entry which is preliminary data.</text>
</comment>
<gene>
    <name evidence="5" type="ORF">CONPUDRAFT_81175</name>
</gene>
<keyword evidence="6" id="KW-1185">Reference proteome</keyword>
<dbReference type="SUPFAM" id="SSF55248">
    <property type="entry name" value="PCD-like"/>
    <property type="match status" value="1"/>
</dbReference>
<dbReference type="Gene3D" id="3.30.1360.20">
    <property type="entry name" value="Transcriptional coactivator/pterin dehydratase"/>
    <property type="match status" value="1"/>
</dbReference>
<keyword evidence="4" id="KW-0456">Lyase</keyword>
<dbReference type="RefSeq" id="XP_007766536.1">
    <property type="nucleotide sequence ID" value="XM_007768346.1"/>
</dbReference>
<proteinExistence type="inferred from homology"/>
<protein>
    <recommendedName>
        <fullName evidence="3">4a-hydroxytetrahydrobiopterin dehydratase</fullName>
        <ecNumber evidence="3">4.2.1.96</ecNumber>
    </recommendedName>
</protein>
<name>A0A5M3MVM9_CONPW</name>
<dbReference type="Pfam" id="PF01329">
    <property type="entry name" value="Pterin_4a"/>
    <property type="match status" value="1"/>
</dbReference>
<dbReference type="KEGG" id="cput:CONPUDRAFT_81175"/>